<feature type="transmembrane region" description="Helical" evidence="5">
    <location>
        <begin position="39"/>
        <end position="65"/>
    </location>
</feature>
<comment type="caution">
    <text evidence="7">The sequence shown here is derived from an EMBL/GenBank/DDBJ whole genome shotgun (WGS) entry which is preliminary data.</text>
</comment>
<dbReference type="EMBL" id="JABWDY010017529">
    <property type="protein sequence ID" value="KAF5195288.1"/>
    <property type="molecule type" value="Genomic_DNA"/>
</dbReference>
<comment type="subcellular location">
    <subcellularLocation>
        <location evidence="1">Membrane</location>
        <topology evidence="1">Single-pass membrane protein</topology>
    </subcellularLocation>
</comment>
<evidence type="ECO:0000256" key="1">
    <source>
        <dbReference type="ARBA" id="ARBA00004167"/>
    </source>
</evidence>
<dbReference type="InterPro" id="IPR004864">
    <property type="entry name" value="LEA_2"/>
</dbReference>
<gene>
    <name evidence="7" type="ORF">FRX31_015123</name>
</gene>
<keyword evidence="8" id="KW-1185">Reference proteome</keyword>
<evidence type="ECO:0000313" key="8">
    <source>
        <dbReference type="Proteomes" id="UP000554482"/>
    </source>
</evidence>
<dbReference type="GO" id="GO:0098542">
    <property type="term" value="P:defense response to other organism"/>
    <property type="evidence" value="ECO:0007669"/>
    <property type="project" value="InterPro"/>
</dbReference>
<dbReference type="InterPro" id="IPR044839">
    <property type="entry name" value="NDR1-like"/>
</dbReference>
<evidence type="ECO:0000313" key="7">
    <source>
        <dbReference type="EMBL" id="KAF5195288.1"/>
    </source>
</evidence>
<dbReference type="Proteomes" id="UP000554482">
    <property type="component" value="Unassembled WGS sequence"/>
</dbReference>
<protein>
    <submittedName>
        <fullName evidence="7">Late embryogenesis abundant protein</fullName>
    </submittedName>
</protein>
<evidence type="ECO:0000259" key="6">
    <source>
        <dbReference type="Pfam" id="PF03168"/>
    </source>
</evidence>
<reference evidence="7 8" key="1">
    <citation type="submission" date="2020-06" db="EMBL/GenBank/DDBJ databases">
        <title>Transcriptomic and genomic resources for Thalictrum thalictroides and T. hernandezii: Facilitating candidate gene discovery in an emerging model plant lineage.</title>
        <authorList>
            <person name="Arias T."/>
            <person name="Riano-Pachon D.M."/>
            <person name="Di Stilio V.S."/>
        </authorList>
    </citation>
    <scope>NUCLEOTIDE SEQUENCE [LARGE SCALE GENOMIC DNA]</scope>
    <source>
        <strain evidence="8">cv. WT478/WT964</strain>
        <tissue evidence="7">Leaves</tissue>
    </source>
</reference>
<sequence length="224" mass="25788">MEHHTRVPIEPLSATRPVKQHSHTHYYVRRVRGSLTNRFVKLICAIFLSILFVVGLLLFIIWISLRPHRPRFHIKSFSIPGLNQATGVQNAQVSFDVTARNPNQNIGIYYDAMDATVFYEDKSIGQTPLLFPFYQPKKNTTWIHGELSGATLTADSAKWQSFIDELSKGTVVFRLDLKSRIRFKVSNWWDSKNHRMHANCQITVGQDGQILPTSKDKRCPVYFS</sequence>
<dbReference type="GO" id="GO:0005886">
    <property type="term" value="C:plasma membrane"/>
    <property type="evidence" value="ECO:0007669"/>
    <property type="project" value="TreeGrafter"/>
</dbReference>
<evidence type="ECO:0000256" key="4">
    <source>
        <dbReference type="ARBA" id="ARBA00023136"/>
    </source>
</evidence>
<dbReference type="OrthoDB" id="779224at2759"/>
<dbReference type="PANTHER" id="PTHR31415:SF3">
    <property type="entry name" value="LATE EMBRYOGENESIS ABUNDANT (LEA) HYDROXYPROLINE-RICH GLYCOPROTEIN FAMILY"/>
    <property type="match status" value="1"/>
</dbReference>
<evidence type="ECO:0000256" key="3">
    <source>
        <dbReference type="ARBA" id="ARBA00022989"/>
    </source>
</evidence>
<proteinExistence type="predicted"/>
<accession>A0A7J6WEK5</accession>
<evidence type="ECO:0000256" key="5">
    <source>
        <dbReference type="SAM" id="Phobius"/>
    </source>
</evidence>
<name>A0A7J6WEK5_THATH</name>
<organism evidence="7 8">
    <name type="scientific">Thalictrum thalictroides</name>
    <name type="common">Rue-anemone</name>
    <name type="synonym">Anemone thalictroides</name>
    <dbReference type="NCBI Taxonomy" id="46969"/>
    <lineage>
        <taxon>Eukaryota</taxon>
        <taxon>Viridiplantae</taxon>
        <taxon>Streptophyta</taxon>
        <taxon>Embryophyta</taxon>
        <taxon>Tracheophyta</taxon>
        <taxon>Spermatophyta</taxon>
        <taxon>Magnoliopsida</taxon>
        <taxon>Ranunculales</taxon>
        <taxon>Ranunculaceae</taxon>
        <taxon>Thalictroideae</taxon>
        <taxon>Thalictrum</taxon>
    </lineage>
</organism>
<dbReference type="AlphaFoldDB" id="A0A7J6WEK5"/>
<dbReference type="PANTHER" id="PTHR31415">
    <property type="entry name" value="OS05G0367900 PROTEIN"/>
    <property type="match status" value="1"/>
</dbReference>
<dbReference type="SUPFAM" id="SSF117070">
    <property type="entry name" value="LEA14-like"/>
    <property type="match status" value="1"/>
</dbReference>
<keyword evidence="3 5" id="KW-1133">Transmembrane helix</keyword>
<keyword evidence="4 5" id="KW-0472">Membrane</keyword>
<dbReference type="GO" id="GO:0009506">
    <property type="term" value="C:plasmodesma"/>
    <property type="evidence" value="ECO:0007669"/>
    <property type="project" value="TreeGrafter"/>
</dbReference>
<dbReference type="Pfam" id="PF03168">
    <property type="entry name" value="LEA_2"/>
    <property type="match status" value="1"/>
</dbReference>
<feature type="domain" description="Late embryogenesis abundant protein LEA-2 subgroup" evidence="6">
    <location>
        <begin position="97"/>
        <end position="200"/>
    </location>
</feature>
<keyword evidence="2 5" id="KW-0812">Transmembrane</keyword>
<evidence type="ECO:0000256" key="2">
    <source>
        <dbReference type="ARBA" id="ARBA00022692"/>
    </source>
</evidence>